<name>A0A374NYI3_9FIRM</name>
<dbReference type="Pfam" id="PF14107">
    <property type="entry name" value="DUF4280"/>
    <property type="match status" value="1"/>
</dbReference>
<evidence type="ECO:0000313" key="2">
    <source>
        <dbReference type="Proteomes" id="UP000263014"/>
    </source>
</evidence>
<protein>
    <submittedName>
        <fullName evidence="1">DUF4280 domain-containing protein</fullName>
    </submittedName>
</protein>
<sequence length="169" mass="18354">MAELNDTYVVHGAPATCTMGMRFSFIALNLTYGVFLRSQPQMTVKDCIGNVNVLNFGGCYSMENPDTQREAQKVREAVEKECPDTFLDSVMGLFCSKKKKKQQEASEEVPQVVGICRPFIIGGQEWDNGKDGVKTGGKTPLLGGAKLHCKYGGEIEIVHSGQQEAGGEG</sequence>
<dbReference type="Proteomes" id="UP000263014">
    <property type="component" value="Unassembled WGS sequence"/>
</dbReference>
<dbReference type="RefSeq" id="WP_117624044.1">
    <property type="nucleotide sequence ID" value="NZ_CABJBJ010000045.1"/>
</dbReference>
<dbReference type="EMBL" id="QSON01000032">
    <property type="protein sequence ID" value="RGI95351.1"/>
    <property type="molecule type" value="Genomic_DNA"/>
</dbReference>
<evidence type="ECO:0000313" key="1">
    <source>
        <dbReference type="EMBL" id="RGI95351.1"/>
    </source>
</evidence>
<organism evidence="1 2">
    <name type="scientific">Hungatella hathewayi</name>
    <dbReference type="NCBI Taxonomy" id="154046"/>
    <lineage>
        <taxon>Bacteria</taxon>
        <taxon>Bacillati</taxon>
        <taxon>Bacillota</taxon>
        <taxon>Clostridia</taxon>
        <taxon>Lachnospirales</taxon>
        <taxon>Lachnospiraceae</taxon>
        <taxon>Hungatella</taxon>
    </lineage>
</organism>
<reference evidence="1 2" key="1">
    <citation type="submission" date="2018-08" db="EMBL/GenBank/DDBJ databases">
        <title>A genome reference for cultivated species of the human gut microbiota.</title>
        <authorList>
            <person name="Zou Y."/>
            <person name="Xue W."/>
            <person name="Luo G."/>
        </authorList>
    </citation>
    <scope>NUCLEOTIDE SEQUENCE [LARGE SCALE GENOMIC DNA]</scope>
    <source>
        <strain evidence="1 2">TM09-12</strain>
    </source>
</reference>
<gene>
    <name evidence="1" type="ORF">DXD79_32325</name>
</gene>
<accession>A0A374NYI3</accession>
<dbReference type="AlphaFoldDB" id="A0A374NYI3"/>
<comment type="caution">
    <text evidence="1">The sequence shown here is derived from an EMBL/GenBank/DDBJ whole genome shotgun (WGS) entry which is preliminary data.</text>
</comment>
<dbReference type="InterPro" id="IPR025460">
    <property type="entry name" value="DUF4280"/>
</dbReference>
<proteinExistence type="predicted"/>